<organism evidence="2 3">
    <name type="scientific">Stylosanthes scabra</name>
    <dbReference type="NCBI Taxonomy" id="79078"/>
    <lineage>
        <taxon>Eukaryota</taxon>
        <taxon>Viridiplantae</taxon>
        <taxon>Streptophyta</taxon>
        <taxon>Embryophyta</taxon>
        <taxon>Tracheophyta</taxon>
        <taxon>Spermatophyta</taxon>
        <taxon>Magnoliopsida</taxon>
        <taxon>eudicotyledons</taxon>
        <taxon>Gunneridae</taxon>
        <taxon>Pentapetalae</taxon>
        <taxon>rosids</taxon>
        <taxon>fabids</taxon>
        <taxon>Fabales</taxon>
        <taxon>Fabaceae</taxon>
        <taxon>Papilionoideae</taxon>
        <taxon>50 kb inversion clade</taxon>
        <taxon>dalbergioids sensu lato</taxon>
        <taxon>Dalbergieae</taxon>
        <taxon>Pterocarpus clade</taxon>
        <taxon>Stylosanthes</taxon>
    </lineage>
</organism>
<name>A0ABU6XG56_9FABA</name>
<sequence length="61" mass="6569">MSEQNLPSGGDTAEVPGTQQLENVPAFDDLGVDDVSAQVMHIIQNINKSLGDRPGRHLLSR</sequence>
<keyword evidence="3" id="KW-1185">Reference proteome</keyword>
<gene>
    <name evidence="2" type="ORF">PIB30_050541</name>
</gene>
<reference evidence="2 3" key="1">
    <citation type="journal article" date="2023" name="Plants (Basel)">
        <title>Bridging the Gap: Combining Genomics and Transcriptomics Approaches to Understand Stylosanthes scabra, an Orphan Legume from the Brazilian Caatinga.</title>
        <authorList>
            <person name="Ferreira-Neto J.R.C."/>
            <person name="da Silva M.D."/>
            <person name="Binneck E."/>
            <person name="de Melo N.F."/>
            <person name="da Silva R.H."/>
            <person name="de Melo A.L.T.M."/>
            <person name="Pandolfi V."/>
            <person name="Bustamante F.O."/>
            <person name="Brasileiro-Vidal A.C."/>
            <person name="Benko-Iseppon A.M."/>
        </authorList>
    </citation>
    <scope>NUCLEOTIDE SEQUENCE [LARGE SCALE GENOMIC DNA]</scope>
    <source>
        <tissue evidence="2">Leaves</tissue>
    </source>
</reference>
<dbReference type="Proteomes" id="UP001341840">
    <property type="component" value="Unassembled WGS sequence"/>
</dbReference>
<accession>A0ABU6XG56</accession>
<evidence type="ECO:0000313" key="2">
    <source>
        <dbReference type="EMBL" id="MED6196776.1"/>
    </source>
</evidence>
<evidence type="ECO:0000256" key="1">
    <source>
        <dbReference type="SAM" id="MobiDB-lite"/>
    </source>
</evidence>
<comment type="caution">
    <text evidence="2">The sequence shown here is derived from an EMBL/GenBank/DDBJ whole genome shotgun (WGS) entry which is preliminary data.</text>
</comment>
<proteinExistence type="predicted"/>
<feature type="region of interest" description="Disordered" evidence="1">
    <location>
        <begin position="1"/>
        <end position="26"/>
    </location>
</feature>
<protein>
    <submittedName>
        <fullName evidence="2">Uncharacterized protein</fullName>
    </submittedName>
</protein>
<evidence type="ECO:0000313" key="3">
    <source>
        <dbReference type="Proteomes" id="UP001341840"/>
    </source>
</evidence>
<dbReference type="EMBL" id="JASCZI010211797">
    <property type="protein sequence ID" value="MED6196776.1"/>
    <property type="molecule type" value="Genomic_DNA"/>
</dbReference>